<reference evidence="2 3" key="1">
    <citation type="journal article" date="2023" name="IMA Fungus">
        <title>Comparative genomic study of the Penicillium genus elucidates a diverse pangenome and 15 lateral gene transfer events.</title>
        <authorList>
            <person name="Petersen C."/>
            <person name="Sorensen T."/>
            <person name="Nielsen M.R."/>
            <person name="Sondergaard T.E."/>
            <person name="Sorensen J.L."/>
            <person name="Fitzpatrick D.A."/>
            <person name="Frisvad J.C."/>
            <person name="Nielsen K.L."/>
        </authorList>
    </citation>
    <scope>NUCLEOTIDE SEQUENCE [LARGE SCALE GENOMIC DNA]</scope>
    <source>
        <strain evidence="2 3">IBT 3361</strain>
    </source>
</reference>
<evidence type="ECO:0000313" key="3">
    <source>
        <dbReference type="Proteomes" id="UP001220256"/>
    </source>
</evidence>
<comment type="caution">
    <text evidence="2">The sequence shown here is derived from an EMBL/GenBank/DDBJ whole genome shotgun (WGS) entry which is preliminary data.</text>
</comment>
<protein>
    <submittedName>
        <fullName evidence="2">Uncharacterized protein</fullName>
    </submittedName>
</protein>
<accession>A0ABQ8WDG4</accession>
<dbReference type="EMBL" id="JAPVEB010000004">
    <property type="protein sequence ID" value="KAJ5264681.1"/>
    <property type="molecule type" value="Genomic_DNA"/>
</dbReference>
<evidence type="ECO:0000256" key="1">
    <source>
        <dbReference type="SAM" id="MobiDB-lite"/>
    </source>
</evidence>
<keyword evidence="3" id="KW-1185">Reference proteome</keyword>
<name>A0ABQ8WDG4_PENCH</name>
<feature type="region of interest" description="Disordered" evidence="1">
    <location>
        <begin position="1"/>
        <end position="72"/>
    </location>
</feature>
<proteinExistence type="predicted"/>
<evidence type="ECO:0000313" key="2">
    <source>
        <dbReference type="EMBL" id="KAJ5264681.1"/>
    </source>
</evidence>
<organism evidence="2 3">
    <name type="scientific">Penicillium chrysogenum</name>
    <name type="common">Penicillium notatum</name>
    <dbReference type="NCBI Taxonomy" id="5076"/>
    <lineage>
        <taxon>Eukaryota</taxon>
        <taxon>Fungi</taxon>
        <taxon>Dikarya</taxon>
        <taxon>Ascomycota</taxon>
        <taxon>Pezizomycotina</taxon>
        <taxon>Eurotiomycetes</taxon>
        <taxon>Eurotiomycetidae</taxon>
        <taxon>Eurotiales</taxon>
        <taxon>Aspergillaceae</taxon>
        <taxon>Penicillium</taxon>
        <taxon>Penicillium chrysogenum species complex</taxon>
    </lineage>
</organism>
<sequence length="72" mass="7755">MTDPSKTEVRTGTNDPNMERYGPYESHSENGKTRQTPAFPGPGSDASAPEKANPRESRALNKLGPTVDSAHD</sequence>
<dbReference type="Proteomes" id="UP001220256">
    <property type="component" value="Unassembled WGS sequence"/>
</dbReference>
<gene>
    <name evidence="2" type="ORF">N7505_007474</name>
</gene>